<dbReference type="EMBL" id="JAKOGI010000011">
    <property type="protein sequence ID" value="KAJ8451063.1"/>
    <property type="molecule type" value="Genomic_DNA"/>
</dbReference>
<dbReference type="OrthoDB" id="1677172at2759"/>
<sequence>MVIEMCNDMKKKMVVSCAKVISKSKDLESFVGCSLPNEIEIHPPNPSNTKGSGKRIKGGKEAALEQQQKRQRHCDCAIEIQLDIRLSHSETTQPQKPIPPEIDKDPSKLTELTNHNKPKFHTIIAFTVTTTDFSYWSNFERDNIPASLQADEEIGSDGFDHEEGLGFSVTKTGFPDLEEREIKTDGSQFGGERNLEESAVAFAA</sequence>
<dbReference type="Proteomes" id="UP001153076">
    <property type="component" value="Unassembled WGS sequence"/>
</dbReference>
<accession>A0A9Q1QQ34</accession>
<evidence type="ECO:0000256" key="1">
    <source>
        <dbReference type="SAM" id="MobiDB-lite"/>
    </source>
</evidence>
<evidence type="ECO:0000313" key="3">
    <source>
        <dbReference type="Proteomes" id="UP001153076"/>
    </source>
</evidence>
<name>A0A9Q1QQ34_9CARY</name>
<protein>
    <submittedName>
        <fullName evidence="2">Uncharacterized protein</fullName>
    </submittedName>
</protein>
<feature type="region of interest" description="Disordered" evidence="1">
    <location>
        <begin position="38"/>
        <end position="62"/>
    </location>
</feature>
<comment type="caution">
    <text evidence="2">The sequence shown here is derived from an EMBL/GenBank/DDBJ whole genome shotgun (WGS) entry which is preliminary data.</text>
</comment>
<keyword evidence="3" id="KW-1185">Reference proteome</keyword>
<dbReference type="AlphaFoldDB" id="A0A9Q1QQ34"/>
<proteinExistence type="predicted"/>
<gene>
    <name evidence="2" type="ORF">Cgig2_026872</name>
</gene>
<feature type="region of interest" description="Disordered" evidence="1">
    <location>
        <begin position="185"/>
        <end position="204"/>
    </location>
</feature>
<evidence type="ECO:0000313" key="2">
    <source>
        <dbReference type="EMBL" id="KAJ8451063.1"/>
    </source>
</evidence>
<organism evidence="2 3">
    <name type="scientific">Carnegiea gigantea</name>
    <dbReference type="NCBI Taxonomy" id="171969"/>
    <lineage>
        <taxon>Eukaryota</taxon>
        <taxon>Viridiplantae</taxon>
        <taxon>Streptophyta</taxon>
        <taxon>Embryophyta</taxon>
        <taxon>Tracheophyta</taxon>
        <taxon>Spermatophyta</taxon>
        <taxon>Magnoliopsida</taxon>
        <taxon>eudicotyledons</taxon>
        <taxon>Gunneridae</taxon>
        <taxon>Pentapetalae</taxon>
        <taxon>Caryophyllales</taxon>
        <taxon>Cactineae</taxon>
        <taxon>Cactaceae</taxon>
        <taxon>Cactoideae</taxon>
        <taxon>Echinocereeae</taxon>
        <taxon>Carnegiea</taxon>
    </lineage>
</organism>
<reference evidence="2" key="1">
    <citation type="submission" date="2022-04" db="EMBL/GenBank/DDBJ databases">
        <title>Carnegiea gigantea Genome sequencing and assembly v2.</title>
        <authorList>
            <person name="Copetti D."/>
            <person name="Sanderson M.J."/>
            <person name="Burquez A."/>
            <person name="Wojciechowski M.F."/>
        </authorList>
    </citation>
    <scope>NUCLEOTIDE SEQUENCE</scope>
    <source>
        <strain evidence="2">SGP5-SGP5p</strain>
        <tissue evidence="2">Aerial part</tissue>
    </source>
</reference>
<feature type="region of interest" description="Disordered" evidence="1">
    <location>
        <begin position="87"/>
        <end position="106"/>
    </location>
</feature>